<gene>
    <name evidence="1" type="ORF">AGLY_015371</name>
</gene>
<keyword evidence="2" id="KW-1185">Reference proteome</keyword>
<proteinExistence type="predicted"/>
<evidence type="ECO:0000313" key="1">
    <source>
        <dbReference type="EMBL" id="KAE9524332.1"/>
    </source>
</evidence>
<evidence type="ECO:0000313" key="2">
    <source>
        <dbReference type="Proteomes" id="UP000475862"/>
    </source>
</evidence>
<dbReference type="AlphaFoldDB" id="A0A6G0T1F3"/>
<name>A0A6G0T1F3_APHGL</name>
<organism evidence="1 2">
    <name type="scientific">Aphis glycines</name>
    <name type="common">Soybean aphid</name>
    <dbReference type="NCBI Taxonomy" id="307491"/>
    <lineage>
        <taxon>Eukaryota</taxon>
        <taxon>Metazoa</taxon>
        <taxon>Ecdysozoa</taxon>
        <taxon>Arthropoda</taxon>
        <taxon>Hexapoda</taxon>
        <taxon>Insecta</taxon>
        <taxon>Pterygota</taxon>
        <taxon>Neoptera</taxon>
        <taxon>Paraneoptera</taxon>
        <taxon>Hemiptera</taxon>
        <taxon>Sternorrhyncha</taxon>
        <taxon>Aphidomorpha</taxon>
        <taxon>Aphidoidea</taxon>
        <taxon>Aphididae</taxon>
        <taxon>Aphidini</taxon>
        <taxon>Aphis</taxon>
        <taxon>Aphis</taxon>
    </lineage>
</organism>
<dbReference type="Proteomes" id="UP000475862">
    <property type="component" value="Unassembled WGS sequence"/>
</dbReference>
<protein>
    <submittedName>
        <fullName evidence="1">Uncharacterized protein</fullName>
    </submittedName>
</protein>
<sequence>MYKMANGYVNIEKLKILISKIKKFYQICTKSSIKQFWITGSDRDKIIIKNRKSINRHCRERDNDVCNVYLHENIYEFLTKHFHVKLFFSLYEPQRFIIAFRVTVYLNNANKYSMSRTLDSRYKISAMRVQQLMFYRLTPHNHINYTFVLSADVTHSYDNCNKGRSRDSKSRAVWFMNRKQKCCLSCLA</sequence>
<comment type="caution">
    <text evidence="1">The sequence shown here is derived from an EMBL/GenBank/DDBJ whole genome shotgun (WGS) entry which is preliminary data.</text>
</comment>
<accession>A0A6G0T1F3</accession>
<dbReference type="EMBL" id="VYZN01000070">
    <property type="protein sequence ID" value="KAE9524332.1"/>
    <property type="molecule type" value="Genomic_DNA"/>
</dbReference>
<reference evidence="1 2" key="1">
    <citation type="submission" date="2019-08" db="EMBL/GenBank/DDBJ databases">
        <title>The genome of the soybean aphid Biotype 1, its phylome, world population structure and adaptation to the North American continent.</title>
        <authorList>
            <person name="Giordano R."/>
            <person name="Donthu R.K."/>
            <person name="Hernandez A.G."/>
            <person name="Wright C.L."/>
            <person name="Zimin A.V."/>
        </authorList>
    </citation>
    <scope>NUCLEOTIDE SEQUENCE [LARGE SCALE GENOMIC DNA]</scope>
    <source>
        <tissue evidence="1">Whole aphids</tissue>
    </source>
</reference>